<gene>
    <name evidence="11" type="primary">rsaD</name>
    <name evidence="11" type="ordered locus">CHU_0313</name>
</gene>
<evidence type="ECO:0000256" key="3">
    <source>
        <dbReference type="ARBA" id="ARBA00022692"/>
    </source>
</evidence>
<dbReference type="InterPro" id="IPR039421">
    <property type="entry name" value="Type_1_exporter"/>
</dbReference>
<dbReference type="Proteomes" id="UP000001822">
    <property type="component" value="Chromosome"/>
</dbReference>
<dbReference type="PANTHER" id="PTHR43394:SF1">
    <property type="entry name" value="ATP-BINDING CASSETTE SUB-FAMILY B MEMBER 10, MITOCHONDRIAL"/>
    <property type="match status" value="1"/>
</dbReference>
<evidence type="ECO:0000256" key="7">
    <source>
        <dbReference type="ARBA" id="ARBA00023136"/>
    </source>
</evidence>
<organism evidence="11 12">
    <name type="scientific">Cytophaga hutchinsonii (strain ATCC 33406 / DSM 1761 / CIP 103989 / NBRC 15051 / NCIMB 9469 / D465)</name>
    <dbReference type="NCBI Taxonomy" id="269798"/>
    <lineage>
        <taxon>Bacteria</taxon>
        <taxon>Pseudomonadati</taxon>
        <taxon>Bacteroidota</taxon>
        <taxon>Cytophagia</taxon>
        <taxon>Cytophagales</taxon>
        <taxon>Cytophagaceae</taxon>
        <taxon>Cytophaga</taxon>
    </lineage>
</organism>
<dbReference type="KEGG" id="chu:CHU_0313"/>
<dbReference type="PANTHER" id="PTHR43394">
    <property type="entry name" value="ATP-DEPENDENT PERMEASE MDL1, MITOCHONDRIAL"/>
    <property type="match status" value="1"/>
</dbReference>
<dbReference type="RefSeq" id="WP_011583720.1">
    <property type="nucleotide sequence ID" value="NC_008255.1"/>
</dbReference>
<dbReference type="InterPro" id="IPR003439">
    <property type="entry name" value="ABC_transporter-like_ATP-bd"/>
</dbReference>
<feature type="transmembrane region" description="Helical" evidence="8">
    <location>
        <begin position="254"/>
        <end position="275"/>
    </location>
</feature>
<dbReference type="EMBL" id="CP000383">
    <property type="protein sequence ID" value="ABG57604.1"/>
    <property type="molecule type" value="Genomic_DNA"/>
</dbReference>
<dbReference type="Gene3D" id="1.20.1560.10">
    <property type="entry name" value="ABC transporter type 1, transmembrane domain"/>
    <property type="match status" value="1"/>
</dbReference>
<feature type="transmembrane region" description="Helical" evidence="8">
    <location>
        <begin position="31"/>
        <end position="49"/>
    </location>
</feature>
<dbReference type="InterPro" id="IPR027417">
    <property type="entry name" value="P-loop_NTPase"/>
</dbReference>
<dbReference type="SMART" id="SM00382">
    <property type="entry name" value="AAA"/>
    <property type="match status" value="1"/>
</dbReference>
<dbReference type="InterPro" id="IPR003593">
    <property type="entry name" value="AAA+_ATPase"/>
</dbReference>
<evidence type="ECO:0000259" key="10">
    <source>
        <dbReference type="PROSITE" id="PS50929"/>
    </source>
</evidence>
<evidence type="ECO:0000256" key="1">
    <source>
        <dbReference type="ARBA" id="ARBA00004651"/>
    </source>
</evidence>
<comment type="subcellular location">
    <subcellularLocation>
        <location evidence="1">Cell membrane</location>
        <topology evidence="1">Multi-pass membrane protein</topology>
    </subcellularLocation>
</comment>
<feature type="transmembrane region" description="Helical" evidence="8">
    <location>
        <begin position="69"/>
        <end position="90"/>
    </location>
</feature>
<sequence>MQKEESGVVSGNLFDIHILSRLFQFVKPYKNLFYTQVALTLTGAVLASVKPYLVKVAIDDKIASHDLNGLYVMIGLMVVVLVAQAFMQYFDTYLAGKLGQTIIRDIRIRLFKHLLKFRLGFFDKTPIGRLVTRNISDIETLSNFTSDGLAGILGDFLQLIFIFGFMLYIDWRLTLICLCPLPILLFSTYVFKERIKHSFNEVRIAVSNLNTFVQEHITGMSIVQIFNSEQREYAKFKKINIEHRDSNLKSVNAYSVYFPIAEFIGSLGLVLLIWFGSTLVLGETSSFGTLVSFIMYISMFFRPIRMIADRFNTLQLSVVSSDRILKLLDDHTPIQSTGEKPLPEIKGDVQFNNVFFSYIEGQTVLKDINFHVPQGGSIAFVGSTGAGKSSIINLLNRFYDIEKGHILIDGTDIRDYNLHELRLQIGLVLQDVFLFSGSIRNNITLYNPDITDEKIWEAIRMVGAERFIERLPGGLDYEVMERGSTLSSGQRQIISFIRVMVYDPKILILDEATSSIDSETEELIQEATAKIMLGRTSIIIAHRLSTIQHVDTIFVLEKGEIVESGSHEVLLGQQGLYSQLSALQYAAAKE</sequence>
<feature type="domain" description="ABC transporter" evidence="9">
    <location>
        <begin position="349"/>
        <end position="583"/>
    </location>
</feature>
<proteinExistence type="predicted"/>
<feature type="transmembrane region" description="Helical" evidence="8">
    <location>
        <begin position="287"/>
        <end position="304"/>
    </location>
</feature>
<dbReference type="GO" id="GO:0015421">
    <property type="term" value="F:ABC-type oligopeptide transporter activity"/>
    <property type="evidence" value="ECO:0007669"/>
    <property type="project" value="TreeGrafter"/>
</dbReference>
<keyword evidence="5 11" id="KW-0067">ATP-binding</keyword>
<dbReference type="GO" id="GO:0016887">
    <property type="term" value="F:ATP hydrolysis activity"/>
    <property type="evidence" value="ECO:0007669"/>
    <property type="project" value="InterPro"/>
</dbReference>
<keyword evidence="3 8" id="KW-0812">Transmembrane</keyword>
<protein>
    <submittedName>
        <fullName evidence="11">ABC transporter, ATP-binding/membrane-spanning protein</fullName>
    </submittedName>
</protein>
<dbReference type="CDD" id="cd18544">
    <property type="entry name" value="ABC_6TM_TmrA_like"/>
    <property type="match status" value="1"/>
</dbReference>
<evidence type="ECO:0000256" key="8">
    <source>
        <dbReference type="SAM" id="Phobius"/>
    </source>
</evidence>
<dbReference type="OrthoDB" id="9769115at2"/>
<keyword evidence="4" id="KW-0547">Nucleotide-binding</keyword>
<dbReference type="PROSITE" id="PS50893">
    <property type="entry name" value="ABC_TRANSPORTER_2"/>
    <property type="match status" value="1"/>
</dbReference>
<keyword evidence="7 8" id="KW-0472">Membrane</keyword>
<dbReference type="Gene3D" id="3.40.50.300">
    <property type="entry name" value="P-loop containing nucleotide triphosphate hydrolases"/>
    <property type="match status" value="1"/>
</dbReference>
<dbReference type="AlphaFoldDB" id="A0A6N4SMU7"/>
<keyword evidence="12" id="KW-1185">Reference proteome</keyword>
<dbReference type="SUPFAM" id="SSF90123">
    <property type="entry name" value="ABC transporter transmembrane region"/>
    <property type="match status" value="1"/>
</dbReference>
<evidence type="ECO:0000256" key="2">
    <source>
        <dbReference type="ARBA" id="ARBA00022448"/>
    </source>
</evidence>
<dbReference type="GO" id="GO:0005524">
    <property type="term" value="F:ATP binding"/>
    <property type="evidence" value="ECO:0007669"/>
    <property type="project" value="UniProtKB-KW"/>
</dbReference>
<dbReference type="GO" id="GO:0005886">
    <property type="term" value="C:plasma membrane"/>
    <property type="evidence" value="ECO:0007669"/>
    <property type="project" value="UniProtKB-SubCell"/>
</dbReference>
<evidence type="ECO:0000256" key="5">
    <source>
        <dbReference type="ARBA" id="ARBA00022840"/>
    </source>
</evidence>
<feature type="domain" description="ABC transmembrane type-1" evidence="10">
    <location>
        <begin position="37"/>
        <end position="316"/>
    </location>
</feature>
<dbReference type="FunFam" id="3.40.50.300:FF:000287">
    <property type="entry name" value="Multidrug ABC transporter ATP-binding protein"/>
    <property type="match status" value="1"/>
</dbReference>
<dbReference type="SUPFAM" id="SSF52540">
    <property type="entry name" value="P-loop containing nucleoside triphosphate hydrolases"/>
    <property type="match status" value="1"/>
</dbReference>
<name>A0A6N4SMU7_CYTH3</name>
<evidence type="ECO:0000313" key="12">
    <source>
        <dbReference type="Proteomes" id="UP000001822"/>
    </source>
</evidence>
<dbReference type="PROSITE" id="PS50929">
    <property type="entry name" value="ABC_TM1F"/>
    <property type="match status" value="1"/>
</dbReference>
<evidence type="ECO:0000256" key="4">
    <source>
        <dbReference type="ARBA" id="ARBA00022741"/>
    </source>
</evidence>
<evidence type="ECO:0000256" key="6">
    <source>
        <dbReference type="ARBA" id="ARBA00022989"/>
    </source>
</evidence>
<reference evidence="11 12" key="1">
    <citation type="journal article" date="2007" name="Appl. Environ. Microbiol.">
        <title>Genome sequence of the cellulolytic gliding bacterium Cytophaga hutchinsonii.</title>
        <authorList>
            <person name="Xie G."/>
            <person name="Bruce D.C."/>
            <person name="Challacombe J.F."/>
            <person name="Chertkov O."/>
            <person name="Detter J.C."/>
            <person name="Gilna P."/>
            <person name="Han C.S."/>
            <person name="Lucas S."/>
            <person name="Misra M."/>
            <person name="Myers G.L."/>
            <person name="Richardson P."/>
            <person name="Tapia R."/>
            <person name="Thayer N."/>
            <person name="Thompson L.S."/>
            <person name="Brettin T.S."/>
            <person name="Henrissat B."/>
            <person name="Wilson D.B."/>
            <person name="McBride M.J."/>
        </authorList>
    </citation>
    <scope>NUCLEOTIDE SEQUENCE [LARGE SCALE GENOMIC DNA]</scope>
    <source>
        <strain evidence="12">ATCC 33406 / DSM 1761 / CIP 103989 / NBRC 15051 / NCIMB 9469 / D465</strain>
    </source>
</reference>
<evidence type="ECO:0000313" key="11">
    <source>
        <dbReference type="EMBL" id="ABG57604.1"/>
    </source>
</evidence>
<dbReference type="InterPro" id="IPR011527">
    <property type="entry name" value="ABC1_TM_dom"/>
</dbReference>
<dbReference type="Pfam" id="PF00005">
    <property type="entry name" value="ABC_tran"/>
    <property type="match status" value="1"/>
</dbReference>
<dbReference type="InterPro" id="IPR036640">
    <property type="entry name" value="ABC1_TM_sf"/>
</dbReference>
<evidence type="ECO:0000259" key="9">
    <source>
        <dbReference type="PROSITE" id="PS50893"/>
    </source>
</evidence>
<accession>A0A6N4SMU7</accession>
<keyword evidence="6 8" id="KW-1133">Transmembrane helix</keyword>
<dbReference type="CDD" id="cd03254">
    <property type="entry name" value="ABCC_Glucan_exporter_like"/>
    <property type="match status" value="1"/>
</dbReference>
<keyword evidence="2" id="KW-0813">Transport</keyword>
<feature type="transmembrane region" description="Helical" evidence="8">
    <location>
        <begin position="173"/>
        <end position="191"/>
    </location>
</feature>
<dbReference type="Pfam" id="PF00664">
    <property type="entry name" value="ABC_membrane"/>
    <property type="match status" value="1"/>
</dbReference>